<comment type="caution">
    <text evidence="7">The sequence shown here is derived from an EMBL/GenBank/DDBJ whole genome shotgun (WGS) entry which is preliminary data.</text>
</comment>
<evidence type="ECO:0000313" key="8">
    <source>
        <dbReference type="Proteomes" id="UP000549882"/>
    </source>
</evidence>
<evidence type="ECO:0000256" key="2">
    <source>
        <dbReference type="ARBA" id="ARBA00022692"/>
    </source>
</evidence>
<evidence type="ECO:0000256" key="4">
    <source>
        <dbReference type="ARBA" id="ARBA00023136"/>
    </source>
</evidence>
<evidence type="ECO:0000256" key="1">
    <source>
        <dbReference type="ARBA" id="ARBA00004141"/>
    </source>
</evidence>
<feature type="transmembrane region" description="Helical" evidence="5">
    <location>
        <begin position="193"/>
        <end position="216"/>
    </location>
</feature>
<feature type="transmembrane region" description="Helical" evidence="5">
    <location>
        <begin position="69"/>
        <end position="90"/>
    </location>
</feature>
<evidence type="ECO:0000259" key="6">
    <source>
        <dbReference type="Pfam" id="PF07298"/>
    </source>
</evidence>
<dbReference type="Proteomes" id="UP000549882">
    <property type="component" value="Unassembled WGS sequence"/>
</dbReference>
<comment type="subcellular location">
    <subcellularLocation>
        <location evidence="1">Membrane</location>
        <topology evidence="1">Multi-pass membrane protein</topology>
    </subcellularLocation>
</comment>
<accession>A0A7W8XXW3</accession>
<keyword evidence="4 5" id="KW-0472">Membrane</keyword>
<dbReference type="Gene3D" id="1.20.120.1630">
    <property type="match status" value="1"/>
</dbReference>
<protein>
    <submittedName>
        <fullName evidence="7">Putative membrane protein</fullName>
    </submittedName>
</protein>
<dbReference type="GO" id="GO:0016020">
    <property type="term" value="C:membrane"/>
    <property type="evidence" value="ECO:0007669"/>
    <property type="project" value="UniProtKB-SubCell"/>
</dbReference>
<dbReference type="RefSeq" id="WP_183940817.1">
    <property type="nucleotide sequence ID" value="NZ_JACHBI010000022.1"/>
</dbReference>
<reference evidence="7 8" key="1">
    <citation type="submission" date="2020-08" db="EMBL/GenBank/DDBJ databases">
        <title>Genomic Encyclopedia of Type Strains, Phase IV (KMG-V): Genome sequencing to study the core and pangenomes of soil and plant-associated prokaryotes.</title>
        <authorList>
            <person name="Whitman W."/>
        </authorList>
    </citation>
    <scope>NUCLEOTIDE SEQUENCE [LARGE SCALE GENOMIC DNA]</scope>
    <source>
        <strain evidence="7 8">SEMIA 4064</strain>
    </source>
</reference>
<dbReference type="Pfam" id="PF07298">
    <property type="entry name" value="NnrU"/>
    <property type="match status" value="1"/>
</dbReference>
<feature type="transmembrane region" description="Helical" evidence="5">
    <location>
        <begin position="35"/>
        <end position="57"/>
    </location>
</feature>
<dbReference type="AlphaFoldDB" id="A0A7W8XXW3"/>
<organism evidence="7 8">
    <name type="scientific">Rhizobium paranaense</name>
    <dbReference type="NCBI Taxonomy" id="1650438"/>
    <lineage>
        <taxon>Bacteria</taxon>
        <taxon>Pseudomonadati</taxon>
        <taxon>Pseudomonadota</taxon>
        <taxon>Alphaproteobacteria</taxon>
        <taxon>Hyphomicrobiales</taxon>
        <taxon>Rhizobiaceae</taxon>
        <taxon>Rhizobium/Agrobacterium group</taxon>
        <taxon>Rhizobium</taxon>
    </lineage>
</organism>
<evidence type="ECO:0000256" key="3">
    <source>
        <dbReference type="ARBA" id="ARBA00022989"/>
    </source>
</evidence>
<keyword evidence="3 5" id="KW-1133">Transmembrane helix</keyword>
<dbReference type="InterPro" id="IPR009915">
    <property type="entry name" value="NnrU_dom"/>
</dbReference>
<name>A0A7W8XXW3_9HYPH</name>
<keyword evidence="8" id="KW-1185">Reference proteome</keyword>
<gene>
    <name evidence="7" type="ORF">GGD50_006241</name>
</gene>
<sequence length="226" mass="24084">MISFVSAFAFFLLLHSIPAIPVVRSSIVSRIGRPTYFVGYSAASVAALIWLFSAALALDYIPLWDLRPWHAAVTFVLAPLGGFLVIAGLLSANPLSIAIRQSDDVGAVVGITRHPVLWGFAIWASGHIVANGDLRSLLLFGGFALFSLGSIAITEKRARRRLGDRWKTLSKGTSIVPLAAFFSGRRPTCDLPMLLAALITVALGAWLLFAGGHALLFGADPIAVFG</sequence>
<feature type="transmembrane region" description="Helical" evidence="5">
    <location>
        <begin position="134"/>
        <end position="153"/>
    </location>
</feature>
<keyword evidence="2 5" id="KW-0812">Transmembrane</keyword>
<evidence type="ECO:0000256" key="5">
    <source>
        <dbReference type="SAM" id="Phobius"/>
    </source>
</evidence>
<proteinExistence type="predicted"/>
<evidence type="ECO:0000313" key="7">
    <source>
        <dbReference type="EMBL" id="MBB5577586.1"/>
    </source>
</evidence>
<feature type="domain" description="NnrU" evidence="6">
    <location>
        <begin position="4"/>
        <end position="221"/>
    </location>
</feature>
<dbReference type="EMBL" id="JACHBI010000022">
    <property type="protein sequence ID" value="MBB5577586.1"/>
    <property type="molecule type" value="Genomic_DNA"/>
</dbReference>